<gene>
    <name evidence="1" type="ORF">NCTC11535_01422</name>
</gene>
<dbReference type="RefSeq" id="WP_111836696.1">
    <property type="nucleotide sequence ID" value="NZ_UAPQ01000008.1"/>
</dbReference>
<keyword evidence="2" id="KW-1185">Reference proteome</keyword>
<reference evidence="1 2" key="1">
    <citation type="submission" date="2018-06" db="EMBL/GenBank/DDBJ databases">
        <authorList>
            <consortium name="Pathogen Informatics"/>
            <person name="Doyle S."/>
        </authorList>
    </citation>
    <scope>NUCLEOTIDE SEQUENCE [LARGE SCALE GENOMIC DNA]</scope>
    <source>
        <strain evidence="1 2">NCTC11535</strain>
    </source>
</reference>
<evidence type="ECO:0008006" key="3">
    <source>
        <dbReference type="Google" id="ProtNLM"/>
    </source>
</evidence>
<organism evidence="1 2">
    <name type="scientific">Actinomyces bovis</name>
    <dbReference type="NCBI Taxonomy" id="1658"/>
    <lineage>
        <taxon>Bacteria</taxon>
        <taxon>Bacillati</taxon>
        <taxon>Actinomycetota</taxon>
        <taxon>Actinomycetes</taxon>
        <taxon>Actinomycetales</taxon>
        <taxon>Actinomycetaceae</taxon>
        <taxon>Actinomyces</taxon>
    </lineage>
</organism>
<protein>
    <recommendedName>
        <fullName evidence="3">DUF4276 family protein</fullName>
    </recommendedName>
</protein>
<sequence length="209" mass="23848">MSEYWQCGFVGEGSSDERLVPVLERLLMSLRPGDDFAVATHEWVTPQSDRSVKSKIRALKDEPYDIVFAHRDADSTEKIKIEKRIAECLACRDERVVPVVPVRMTEAWVLADLYAEQDFRDWWSGKGLGFDSIETCANPKGLLREYLSRDQAGLLTPSRFAAERAEVLEGISVEGPVRRLEAWKRLCSEVKEAMCRVRPYLDHSEWGAV</sequence>
<evidence type="ECO:0000313" key="1">
    <source>
        <dbReference type="EMBL" id="SPT53741.1"/>
    </source>
</evidence>
<dbReference type="Proteomes" id="UP000250006">
    <property type="component" value="Unassembled WGS sequence"/>
</dbReference>
<comment type="caution">
    <text evidence="1">The sequence shown here is derived from an EMBL/GenBank/DDBJ whole genome shotgun (WGS) entry which is preliminary data.</text>
</comment>
<evidence type="ECO:0000313" key="2">
    <source>
        <dbReference type="Proteomes" id="UP000250006"/>
    </source>
</evidence>
<accession>A0ABY1VNR4</accession>
<dbReference type="EMBL" id="UAPQ01000008">
    <property type="protein sequence ID" value="SPT53741.1"/>
    <property type="molecule type" value="Genomic_DNA"/>
</dbReference>
<proteinExistence type="predicted"/>
<name>A0ABY1VNR4_9ACTO</name>